<comment type="caution">
    <text evidence="2">The sequence shown here is derived from an EMBL/GenBank/DDBJ whole genome shotgun (WGS) entry which is preliminary data.</text>
</comment>
<evidence type="ECO:0000313" key="3">
    <source>
        <dbReference type="Proteomes" id="UP000246991"/>
    </source>
</evidence>
<feature type="compositionally biased region" description="Basic and acidic residues" evidence="1">
    <location>
        <begin position="25"/>
        <end position="41"/>
    </location>
</feature>
<feature type="region of interest" description="Disordered" evidence="1">
    <location>
        <begin position="1"/>
        <end position="95"/>
    </location>
</feature>
<dbReference type="AlphaFoldDB" id="A0A317T3A5"/>
<sequence length="189" mass="20952">MRYVDPEGLGGDYNHSKISEGSGDDVMKKICDERILERSEWDEGEDQQMDRSGNNSKDRNGDGSKRDVGENTVENGESGEIPTGEDNHIDSDDALGREENRSFWFKYPGGSTKKERVNATRKIKVVYDSSSNGESRTNPADEAISKQETVSGEHDISELENDLLSGEEDGGMLVVMRAPEMQKSGIERS</sequence>
<keyword evidence="3" id="KW-1185">Reference proteome</keyword>
<feature type="region of interest" description="Disordered" evidence="1">
    <location>
        <begin position="128"/>
        <end position="156"/>
    </location>
</feature>
<feature type="compositionally biased region" description="Basic and acidic residues" evidence="1">
    <location>
        <begin position="56"/>
        <end position="69"/>
    </location>
</feature>
<dbReference type="EMBL" id="PYWC01000001">
    <property type="protein sequence ID" value="PWW80690.1"/>
    <property type="molecule type" value="Genomic_DNA"/>
</dbReference>
<feature type="compositionally biased region" description="Polar residues" evidence="1">
    <location>
        <begin position="128"/>
        <end position="138"/>
    </location>
</feature>
<dbReference type="STRING" id="42249.A0A317T3A5"/>
<evidence type="ECO:0000313" key="2">
    <source>
        <dbReference type="EMBL" id="PWW80690.1"/>
    </source>
</evidence>
<protein>
    <submittedName>
        <fullName evidence="2">Uncharacterized protein</fullName>
    </submittedName>
</protein>
<reference evidence="2 3" key="1">
    <citation type="submission" date="2018-03" db="EMBL/GenBank/DDBJ databases">
        <title>Genomes of Pezizomycetes fungi and the evolution of truffles.</title>
        <authorList>
            <person name="Murat C."/>
            <person name="Payen T."/>
            <person name="Noel B."/>
            <person name="Kuo A."/>
            <person name="Martin F.M."/>
        </authorList>
    </citation>
    <scope>NUCLEOTIDE SEQUENCE [LARGE SCALE GENOMIC DNA]</scope>
    <source>
        <strain evidence="2">091103-1</strain>
    </source>
</reference>
<evidence type="ECO:0000256" key="1">
    <source>
        <dbReference type="SAM" id="MobiDB-lite"/>
    </source>
</evidence>
<dbReference type="Proteomes" id="UP000246991">
    <property type="component" value="Unassembled WGS sequence"/>
</dbReference>
<name>A0A317T3A5_9PEZI</name>
<accession>A0A317T3A5</accession>
<proteinExistence type="predicted"/>
<dbReference type="OrthoDB" id="10572989at2759"/>
<organism evidence="2 3">
    <name type="scientific">Tuber magnatum</name>
    <name type="common">white Piedmont truffle</name>
    <dbReference type="NCBI Taxonomy" id="42249"/>
    <lineage>
        <taxon>Eukaryota</taxon>
        <taxon>Fungi</taxon>
        <taxon>Dikarya</taxon>
        <taxon>Ascomycota</taxon>
        <taxon>Pezizomycotina</taxon>
        <taxon>Pezizomycetes</taxon>
        <taxon>Pezizales</taxon>
        <taxon>Tuberaceae</taxon>
        <taxon>Tuber</taxon>
    </lineage>
</organism>
<feature type="compositionally biased region" description="Basic and acidic residues" evidence="1">
    <location>
        <begin position="85"/>
        <end position="95"/>
    </location>
</feature>
<gene>
    <name evidence="2" type="ORF">C7212DRAFT_361235</name>
</gene>